<evidence type="ECO:0000313" key="4">
    <source>
        <dbReference type="EMBL" id="GBE60624.1"/>
    </source>
</evidence>
<dbReference type="EMBL" id="BDSA01000002">
    <property type="protein sequence ID" value="GBE60624.1"/>
    <property type="molecule type" value="Genomic_DNA"/>
</dbReference>
<feature type="domain" description="CCAAT-binding factor" evidence="3">
    <location>
        <begin position="352"/>
        <end position="515"/>
    </location>
</feature>
<organism evidence="4 5">
    <name type="scientific">Babesia ovata</name>
    <dbReference type="NCBI Taxonomy" id="189622"/>
    <lineage>
        <taxon>Eukaryota</taxon>
        <taxon>Sar</taxon>
        <taxon>Alveolata</taxon>
        <taxon>Apicomplexa</taxon>
        <taxon>Aconoidasida</taxon>
        <taxon>Piroplasmida</taxon>
        <taxon>Babesiidae</taxon>
        <taxon>Babesia</taxon>
    </lineage>
</organism>
<dbReference type="Proteomes" id="UP000236319">
    <property type="component" value="Unassembled WGS sequence"/>
</dbReference>
<dbReference type="RefSeq" id="XP_028866867.1">
    <property type="nucleotide sequence ID" value="XM_029011034.1"/>
</dbReference>
<name>A0A2H6KCB8_9APIC</name>
<protein>
    <submittedName>
        <fullName evidence="4">CBF Mak21 family protein</fullName>
    </submittedName>
</protein>
<dbReference type="PANTHER" id="PTHR12455:SF0">
    <property type="entry name" value="NUCLEOLAR COMPLEX PROTEIN 4 HOMOLOG"/>
    <property type="match status" value="1"/>
</dbReference>
<accession>A0A2H6KCB8</accession>
<dbReference type="GO" id="GO:0030692">
    <property type="term" value="C:Noc4p-Nop14p complex"/>
    <property type="evidence" value="ECO:0007669"/>
    <property type="project" value="TreeGrafter"/>
</dbReference>
<comment type="similarity">
    <text evidence="1">Belongs to the CBF/MAK21 family.</text>
</comment>
<proteinExistence type="inferred from homology"/>
<dbReference type="InterPro" id="IPR027193">
    <property type="entry name" value="Noc4"/>
</dbReference>
<dbReference type="InterPro" id="IPR005612">
    <property type="entry name" value="CCAAT-binding_factor"/>
</dbReference>
<feature type="region of interest" description="Disordered" evidence="2">
    <location>
        <begin position="229"/>
        <end position="260"/>
    </location>
</feature>
<evidence type="ECO:0000256" key="2">
    <source>
        <dbReference type="SAM" id="MobiDB-lite"/>
    </source>
</evidence>
<reference evidence="4 5" key="1">
    <citation type="journal article" date="2017" name="BMC Genomics">
        <title>Whole-genome assembly of Babesia ovata and comparative genomics between closely related pathogens.</title>
        <authorList>
            <person name="Yamagishi J."/>
            <person name="Asada M."/>
            <person name="Hakimi H."/>
            <person name="Tanaka T.Q."/>
            <person name="Sugimoto C."/>
            <person name="Kawazu S."/>
        </authorList>
    </citation>
    <scope>NUCLEOTIDE SEQUENCE [LARGE SCALE GENOMIC DNA]</scope>
    <source>
        <strain evidence="4 5">Miyake</strain>
    </source>
</reference>
<gene>
    <name evidence="4" type="ORF">BOVATA_021170</name>
</gene>
<dbReference type="PANTHER" id="PTHR12455">
    <property type="entry name" value="NUCLEOLAR COMPLEX PROTEIN 4"/>
    <property type="match status" value="1"/>
</dbReference>
<dbReference type="GO" id="GO:0032040">
    <property type="term" value="C:small-subunit processome"/>
    <property type="evidence" value="ECO:0007669"/>
    <property type="project" value="TreeGrafter"/>
</dbReference>
<sequence length="581" mass="66665">MSRKDELLAELEEGSIELNEAAGKDSIEEVLQKVDLLIEKLFVAKAELRCFFDRQFFVSGSKPECNGNTNELKTPQARVKLRQICLHFLRTIKTLSQKEGYLIYILPRIFTVLRLEISLRNVEPIGDEPNKGVESSFPLPLVEYIIGLALYSADYDDGIVEILIHDYIVSSDEWLYNAYSALENMLKDFDAPQFDLYRNDNLSAEIFFARFVSFLLALPAPQFPSHLKVTSAPNSEKTSEHTNSNDENDSDSDIDYGSVSSEEDDADVSISSESMESHVSATVEGFHWPFNFTKTYGALWQSVIFAKLPMPKELLAEIMSRMPTSILPYTKTPMIYTNWLMGQLHGEDKVLSMLSLGSIFELILKYGLAELDCIRANENRQCSISAFYELLYGHISSFVLNSKFGNQFLYFLNMALKSTMMPSSMTMKFIKKIVRMSCFTNSMKSAALLTIAFNLLKRHAQTYLNIVHRDTIRDAKQTRDVSDMEILTDVVESNDNEKDTTFLWELPLLMNHFNERSAVIASTFYSDLKRKRSLLLKAEDVILSDSRDHLRQELMRTCREDTNTFRKKLQRKTKLLSKFFE</sequence>
<comment type="caution">
    <text evidence="4">The sequence shown here is derived from an EMBL/GenBank/DDBJ whole genome shotgun (WGS) entry which is preliminary data.</text>
</comment>
<dbReference type="GO" id="GO:0042254">
    <property type="term" value="P:ribosome biogenesis"/>
    <property type="evidence" value="ECO:0007669"/>
    <property type="project" value="InterPro"/>
</dbReference>
<evidence type="ECO:0000313" key="5">
    <source>
        <dbReference type="Proteomes" id="UP000236319"/>
    </source>
</evidence>
<keyword evidence="5" id="KW-1185">Reference proteome</keyword>
<dbReference type="AlphaFoldDB" id="A0A2H6KCB8"/>
<dbReference type="OrthoDB" id="365734at2759"/>
<evidence type="ECO:0000259" key="3">
    <source>
        <dbReference type="Pfam" id="PF03914"/>
    </source>
</evidence>
<dbReference type="VEuPathDB" id="PiroplasmaDB:BOVATA_021170"/>
<dbReference type="Pfam" id="PF03914">
    <property type="entry name" value="CBF"/>
    <property type="match status" value="1"/>
</dbReference>
<evidence type="ECO:0000256" key="1">
    <source>
        <dbReference type="ARBA" id="ARBA00007797"/>
    </source>
</evidence>
<dbReference type="GeneID" id="39874394"/>